<feature type="transmembrane region" description="Helical" evidence="14">
    <location>
        <begin position="708"/>
        <end position="729"/>
    </location>
</feature>
<gene>
    <name evidence="17" type="ORF">LALA0_S18e00320g</name>
</gene>
<comment type="catalytic activity">
    <reaction evidence="12 14">
        <text>a di-trans,poly-cis-dolichyl beta-D-mannosyl phosphate + L-threonyl-[protein] = 3-O-(alpha-D-mannosyl)-L-threonyl-[protein] + a di-trans,poly-cis-dolichyl phosphate + H(+)</text>
        <dbReference type="Rhea" id="RHEA:53396"/>
        <dbReference type="Rhea" id="RHEA-COMP:11060"/>
        <dbReference type="Rhea" id="RHEA-COMP:13547"/>
        <dbReference type="Rhea" id="RHEA-COMP:19498"/>
        <dbReference type="Rhea" id="RHEA-COMP:19501"/>
        <dbReference type="ChEBI" id="CHEBI:15378"/>
        <dbReference type="ChEBI" id="CHEBI:30013"/>
        <dbReference type="ChEBI" id="CHEBI:57683"/>
        <dbReference type="ChEBI" id="CHEBI:58211"/>
        <dbReference type="ChEBI" id="CHEBI:137323"/>
        <dbReference type="EC" id="2.4.1.109"/>
    </reaction>
</comment>
<dbReference type="OrthoDB" id="292747at2759"/>
<feature type="compositionally biased region" description="Basic and acidic residues" evidence="15">
    <location>
        <begin position="10"/>
        <end position="21"/>
    </location>
</feature>
<feature type="transmembrane region" description="Helical" evidence="14">
    <location>
        <begin position="241"/>
        <end position="259"/>
    </location>
</feature>
<dbReference type="InterPro" id="IPR003342">
    <property type="entry name" value="ArnT-like_N"/>
</dbReference>
<evidence type="ECO:0000256" key="15">
    <source>
        <dbReference type="SAM" id="MobiDB-lite"/>
    </source>
</evidence>
<reference evidence="17 18" key="1">
    <citation type="submission" date="2014-12" db="EMBL/GenBank/DDBJ databases">
        <authorList>
            <person name="Neuveglise Cecile"/>
        </authorList>
    </citation>
    <scope>NUCLEOTIDE SEQUENCE [LARGE SCALE GENOMIC DNA]</scope>
    <source>
        <strain evidence="17 18">CBS 12615</strain>
    </source>
</reference>
<dbReference type="GeneID" id="34688610"/>
<keyword evidence="7" id="KW-0677">Repeat</keyword>
<feature type="transmembrane region" description="Helical" evidence="14">
    <location>
        <begin position="134"/>
        <end position="153"/>
    </location>
</feature>
<dbReference type="SUPFAM" id="SSF82109">
    <property type="entry name" value="MIR domain"/>
    <property type="match status" value="1"/>
</dbReference>
<dbReference type="PANTHER" id="PTHR10050:SF51">
    <property type="entry name" value="PROTEIN O-MANNOSYL-TRANSFERASE 1"/>
    <property type="match status" value="1"/>
</dbReference>
<dbReference type="GO" id="GO:0042802">
    <property type="term" value="F:identical protein binding"/>
    <property type="evidence" value="ECO:0007669"/>
    <property type="project" value="EnsemblFungi"/>
</dbReference>
<keyword evidence="8 14" id="KW-0256">Endoplasmic reticulum</keyword>
<dbReference type="AlphaFoldDB" id="A0A0C7NB78"/>
<feature type="transmembrane region" description="Helical" evidence="14">
    <location>
        <begin position="219"/>
        <end position="235"/>
    </location>
</feature>
<protein>
    <recommendedName>
        <fullName evidence="14">Dolichyl-phosphate-mannose--protein mannosyltransferase</fullName>
        <ecNumber evidence="14">2.4.1.109</ecNumber>
    </recommendedName>
</protein>
<dbReference type="CDD" id="cd23285">
    <property type="entry name" value="beta-trefoil_MIR_PMT4-like"/>
    <property type="match status" value="1"/>
</dbReference>
<keyword evidence="6 14" id="KW-0812">Transmembrane</keyword>
<evidence type="ECO:0000256" key="12">
    <source>
        <dbReference type="ARBA" id="ARBA00045085"/>
    </source>
</evidence>
<dbReference type="InterPro" id="IPR032421">
    <property type="entry name" value="PMT_4TMC"/>
</dbReference>
<keyword evidence="9 14" id="KW-1133">Transmembrane helix</keyword>
<evidence type="ECO:0000256" key="8">
    <source>
        <dbReference type="ARBA" id="ARBA00022824"/>
    </source>
</evidence>
<feature type="transmembrane region" description="Helical" evidence="14">
    <location>
        <begin position="596"/>
        <end position="616"/>
    </location>
</feature>
<feature type="transmembrane region" description="Helical" evidence="14">
    <location>
        <begin position="280"/>
        <end position="300"/>
    </location>
</feature>
<evidence type="ECO:0000256" key="6">
    <source>
        <dbReference type="ARBA" id="ARBA00022692"/>
    </source>
</evidence>
<keyword evidence="11" id="KW-0325">Glycoprotein</keyword>
<feature type="domain" description="MIR" evidence="16">
    <location>
        <begin position="395"/>
        <end position="454"/>
    </location>
</feature>
<dbReference type="STRING" id="1245769.A0A0C7NB78"/>
<dbReference type="InterPro" id="IPR036300">
    <property type="entry name" value="MIR_dom_sf"/>
</dbReference>
<dbReference type="InterPro" id="IPR016093">
    <property type="entry name" value="MIR_motif"/>
</dbReference>
<dbReference type="Proteomes" id="UP000054304">
    <property type="component" value="Unassembled WGS sequence"/>
</dbReference>
<proteinExistence type="inferred from homology"/>
<evidence type="ECO:0000256" key="3">
    <source>
        <dbReference type="ARBA" id="ARBA00007222"/>
    </source>
</evidence>
<dbReference type="RefSeq" id="XP_022631232.1">
    <property type="nucleotide sequence ID" value="XM_022774387.1"/>
</dbReference>
<evidence type="ECO:0000256" key="1">
    <source>
        <dbReference type="ARBA" id="ARBA00004477"/>
    </source>
</evidence>
<dbReference type="UniPathway" id="UPA00378"/>
<dbReference type="GO" id="GO:0004169">
    <property type="term" value="F:dolichyl-phosphate-mannose-protein mannosyltransferase activity"/>
    <property type="evidence" value="ECO:0007669"/>
    <property type="project" value="UniProtKB-UniRule"/>
</dbReference>
<dbReference type="Pfam" id="PF02815">
    <property type="entry name" value="MIR"/>
    <property type="match status" value="1"/>
</dbReference>
<dbReference type="PANTHER" id="PTHR10050">
    <property type="entry name" value="DOLICHYL-PHOSPHATE-MANNOSE--PROTEIN MANNOSYLTRANSFERASE"/>
    <property type="match status" value="1"/>
</dbReference>
<dbReference type="HOGENOM" id="CLU_008438_0_0_1"/>
<feature type="domain" description="MIR" evidence="16">
    <location>
        <begin position="327"/>
        <end position="387"/>
    </location>
</feature>
<dbReference type="Pfam" id="PF02366">
    <property type="entry name" value="PMT"/>
    <property type="match status" value="1"/>
</dbReference>
<evidence type="ECO:0000256" key="7">
    <source>
        <dbReference type="ARBA" id="ARBA00022737"/>
    </source>
</evidence>
<feature type="transmembrane region" description="Helical" evidence="14">
    <location>
        <begin position="636"/>
        <end position="653"/>
    </location>
</feature>
<accession>A0A0C7NB78</accession>
<feature type="transmembrane region" description="Helical" evidence="14">
    <location>
        <begin position="92"/>
        <end position="114"/>
    </location>
</feature>
<comment type="function">
    <text evidence="14">Transfers mannose from Dol-P-mannose to Ser or Thr residues on proteins.</text>
</comment>
<dbReference type="EC" id="2.4.1.109" evidence="14"/>
<feature type="transmembrane region" description="Helical" evidence="14">
    <location>
        <begin position="659"/>
        <end position="681"/>
    </location>
</feature>
<dbReference type="Pfam" id="PF16192">
    <property type="entry name" value="PMT_4TMC"/>
    <property type="match status" value="1"/>
</dbReference>
<evidence type="ECO:0000256" key="5">
    <source>
        <dbReference type="ARBA" id="ARBA00022679"/>
    </source>
</evidence>
<dbReference type="FunFam" id="2.80.10.50:FF:000044">
    <property type="entry name" value="Dolichyl-phosphate-mannose-protein mannosyltransferase 4"/>
    <property type="match status" value="1"/>
</dbReference>
<evidence type="ECO:0000256" key="13">
    <source>
        <dbReference type="ARBA" id="ARBA00045102"/>
    </source>
</evidence>
<sequence length="758" mass="86473">MAGSKTVKNQKADSASKERKTASQPPASYEFLGQKWLLKDLPDKASTYRALQWTATLIAFAVRFKDLPYPREVVFDEVHFGKFASYYLERTFFFDVHPPFAKMLIAFIGWLVGYNGAFKFDDIGLSYDSNPAPFIAYRSLSAILGTLTVPIVFNTVKELNFRAITCFLAAMLVAVDCAHVIDSRLILLDATLIIAVAMSLYCYVRFYKIQLRAPFSSEWYGWLYATGLSLSFVMSTKYIGVMTYAAIGVGVAFNLWQLLDVRAGLSLRVFARHVSLRLNGLIFAPFIVYLFWFYVHFSILTGSGPGDDFMSPQFQETLTDSPLAKEAKQVNYYDIVTMKHKNTNAFLHSHTELYPLRYDDGRVSSNGQQVTGYTFEDVNNQWEVLPTKELASNEGQPVHLDDVVRFRHIVTGTYLLAHDVASPLYPTNEEVTTVNEELAFGPNSHETLFRLQSASKGDEKQELKTKASLFRILHTDTSVALWTHNDVLLPEWGFKQQEVNGNKKLADPENSWYMDTIINIDDARKVYIHKPVKKLSFFTKWSELQRLMFEHNNKLSSEHPFASNPESWPGSLSGVSFWTKDQDRKQIYFIGNLVGWWSQVVALAIYCGLVAADLVVRRRGIFPLNKMAREKLYGPLSFLFIAWLCHFLPFFLMGRQKFLHHYLPAHLIASMFSAALWEFIFTENKSLDLSRDEEDAANPHASDPKLSLVPLCVMVVALSIGLVWLFVFFSPIVYGDISLTVDQVKSREFFNMKLHFSK</sequence>
<name>A0A0C7NB78_9SACH</name>
<keyword evidence="5 14" id="KW-0808">Transferase</keyword>
<evidence type="ECO:0000256" key="2">
    <source>
        <dbReference type="ARBA" id="ARBA00004922"/>
    </source>
</evidence>
<comment type="pathway">
    <text evidence="2 14">Protein modification; protein glycosylation.</text>
</comment>
<dbReference type="EMBL" id="LN736377">
    <property type="protein sequence ID" value="CEP65038.1"/>
    <property type="molecule type" value="Genomic_DNA"/>
</dbReference>
<evidence type="ECO:0000259" key="16">
    <source>
        <dbReference type="PROSITE" id="PS50919"/>
    </source>
</evidence>
<feature type="transmembrane region" description="Helical" evidence="14">
    <location>
        <begin position="187"/>
        <end position="207"/>
    </location>
</feature>
<dbReference type="Gene3D" id="2.80.10.50">
    <property type="match status" value="1"/>
</dbReference>
<evidence type="ECO:0000313" key="18">
    <source>
        <dbReference type="Proteomes" id="UP000054304"/>
    </source>
</evidence>
<comment type="subcellular location">
    <subcellularLocation>
        <location evidence="1 14">Endoplasmic reticulum membrane</location>
        <topology evidence="1 14">Multi-pass membrane protein</topology>
    </subcellularLocation>
</comment>
<dbReference type="PROSITE" id="PS50919">
    <property type="entry name" value="MIR"/>
    <property type="match status" value="2"/>
</dbReference>
<feature type="region of interest" description="Disordered" evidence="15">
    <location>
        <begin position="1"/>
        <end position="26"/>
    </location>
</feature>
<dbReference type="GO" id="GO:1900101">
    <property type="term" value="P:regulation of endoplasmic reticulum unfolded protein response"/>
    <property type="evidence" value="ECO:0007669"/>
    <property type="project" value="EnsemblFungi"/>
</dbReference>
<organism evidence="17 18">
    <name type="scientific">Lachancea lanzarotensis</name>
    <dbReference type="NCBI Taxonomy" id="1245769"/>
    <lineage>
        <taxon>Eukaryota</taxon>
        <taxon>Fungi</taxon>
        <taxon>Dikarya</taxon>
        <taxon>Ascomycota</taxon>
        <taxon>Saccharomycotina</taxon>
        <taxon>Saccharomycetes</taxon>
        <taxon>Saccharomycetales</taxon>
        <taxon>Saccharomycetaceae</taxon>
        <taxon>Lachancea</taxon>
    </lineage>
</organism>
<evidence type="ECO:0000256" key="9">
    <source>
        <dbReference type="ARBA" id="ARBA00022989"/>
    </source>
</evidence>
<comment type="catalytic activity">
    <reaction evidence="13 14">
        <text>a di-trans,poly-cis-dolichyl beta-D-mannosyl phosphate + L-seryl-[protein] = 3-O-(alpha-D-mannosyl)-L-seryl-[protein] + a di-trans,poly-cis-dolichyl phosphate + H(+)</text>
        <dbReference type="Rhea" id="RHEA:17377"/>
        <dbReference type="Rhea" id="RHEA-COMP:9863"/>
        <dbReference type="Rhea" id="RHEA-COMP:13546"/>
        <dbReference type="Rhea" id="RHEA-COMP:19498"/>
        <dbReference type="Rhea" id="RHEA-COMP:19501"/>
        <dbReference type="ChEBI" id="CHEBI:15378"/>
        <dbReference type="ChEBI" id="CHEBI:29999"/>
        <dbReference type="ChEBI" id="CHEBI:57683"/>
        <dbReference type="ChEBI" id="CHEBI:58211"/>
        <dbReference type="ChEBI" id="CHEBI:137321"/>
        <dbReference type="EC" id="2.4.1.109"/>
    </reaction>
</comment>
<dbReference type="SMART" id="SM00472">
    <property type="entry name" value="MIR"/>
    <property type="match status" value="3"/>
</dbReference>
<evidence type="ECO:0000256" key="10">
    <source>
        <dbReference type="ARBA" id="ARBA00023136"/>
    </source>
</evidence>
<dbReference type="InterPro" id="IPR027005">
    <property type="entry name" value="PMT-like"/>
</dbReference>
<keyword evidence="18" id="KW-1185">Reference proteome</keyword>
<evidence type="ECO:0000256" key="11">
    <source>
        <dbReference type="ARBA" id="ARBA00023180"/>
    </source>
</evidence>
<keyword evidence="10 14" id="KW-0472">Membrane</keyword>
<evidence type="ECO:0000256" key="14">
    <source>
        <dbReference type="RuleBase" id="RU367007"/>
    </source>
</evidence>
<evidence type="ECO:0000313" key="17">
    <source>
        <dbReference type="EMBL" id="CEP65038.1"/>
    </source>
</evidence>
<keyword evidence="4 14" id="KW-0328">Glycosyltransferase</keyword>
<comment type="similarity">
    <text evidence="3 14">Belongs to the glycosyltransferase 39 family.</text>
</comment>
<evidence type="ECO:0000256" key="4">
    <source>
        <dbReference type="ARBA" id="ARBA00022676"/>
    </source>
</evidence>
<feature type="transmembrane region" description="Helical" evidence="14">
    <location>
        <begin position="160"/>
        <end position="181"/>
    </location>
</feature>
<dbReference type="GO" id="GO:0097586">
    <property type="term" value="C:dolichyl-phosphate-mannose-protein mannosyltransferase Pmt4p homodimer complex"/>
    <property type="evidence" value="ECO:0007669"/>
    <property type="project" value="EnsemblFungi"/>
</dbReference>